<keyword evidence="5 8" id="KW-0223">Dioxygenase</keyword>
<evidence type="ECO:0000256" key="6">
    <source>
        <dbReference type="ARBA" id="ARBA00023002"/>
    </source>
</evidence>
<comment type="cofactor">
    <cofactor evidence="1 8">
        <name>Fe(2+)</name>
        <dbReference type="ChEBI" id="CHEBI:29033"/>
    </cofactor>
</comment>
<evidence type="ECO:0000256" key="1">
    <source>
        <dbReference type="ARBA" id="ARBA00001954"/>
    </source>
</evidence>
<dbReference type="Proteomes" id="UP000287830">
    <property type="component" value="Unassembled WGS sequence"/>
</dbReference>
<evidence type="ECO:0000256" key="3">
    <source>
        <dbReference type="ARBA" id="ARBA00022723"/>
    </source>
</evidence>
<evidence type="ECO:0000256" key="5">
    <source>
        <dbReference type="ARBA" id="ARBA00022964"/>
    </source>
</evidence>
<organism evidence="11 12">
    <name type="scientific">Streptomyces chrestomyceticus JCM 4735</name>
    <dbReference type="NCBI Taxonomy" id="1306181"/>
    <lineage>
        <taxon>Bacteria</taxon>
        <taxon>Bacillati</taxon>
        <taxon>Actinomycetota</taxon>
        <taxon>Actinomycetes</taxon>
        <taxon>Kitasatosporales</taxon>
        <taxon>Streptomycetaceae</taxon>
        <taxon>Streptomyces</taxon>
    </lineage>
</organism>
<feature type="compositionally biased region" description="Basic and acidic residues" evidence="9">
    <location>
        <begin position="128"/>
        <end position="137"/>
    </location>
</feature>
<evidence type="ECO:0000256" key="4">
    <source>
        <dbReference type="ARBA" id="ARBA00022797"/>
    </source>
</evidence>
<evidence type="ECO:0000256" key="7">
    <source>
        <dbReference type="ARBA" id="ARBA00023004"/>
    </source>
</evidence>
<evidence type="ECO:0000256" key="2">
    <source>
        <dbReference type="ARBA" id="ARBA00008784"/>
    </source>
</evidence>
<dbReference type="InterPro" id="IPR000486">
    <property type="entry name" value="Xdiol_ring_cleave_dOase_1/2"/>
</dbReference>
<dbReference type="InterPro" id="IPR004360">
    <property type="entry name" value="Glyas_Fos-R_dOase_dom"/>
</dbReference>
<dbReference type="GO" id="GO:0008198">
    <property type="term" value="F:ferrous iron binding"/>
    <property type="evidence" value="ECO:0007669"/>
    <property type="project" value="InterPro"/>
</dbReference>
<comment type="similarity">
    <text evidence="2 8">Belongs to the extradiol ring-cleavage dioxygenase family.</text>
</comment>
<proteinExistence type="inferred from homology"/>
<dbReference type="PROSITE" id="PS51819">
    <property type="entry name" value="VOC"/>
    <property type="match status" value="1"/>
</dbReference>
<reference evidence="11 12" key="1">
    <citation type="submission" date="2018-11" db="EMBL/GenBank/DDBJ databases">
        <title>Whole genome sequence of Streptomyces chrestomyceticus NBRC 13444(T).</title>
        <authorList>
            <person name="Komaki H."/>
            <person name="Tamura T."/>
        </authorList>
    </citation>
    <scope>NUCLEOTIDE SEQUENCE [LARGE SCALE GENOMIC DNA]</scope>
    <source>
        <strain evidence="11 12">NBRC 13444</strain>
    </source>
</reference>
<name>A0A7U9Q1L1_9ACTN</name>
<accession>A0A7U9Q1L1</accession>
<protein>
    <submittedName>
        <fullName evidence="11">Gamma-glutamyltranspeptidase</fullName>
    </submittedName>
</protein>
<dbReference type="CDD" id="cd08351">
    <property type="entry name" value="ChaP_like"/>
    <property type="match status" value="1"/>
</dbReference>
<dbReference type="Gene3D" id="3.10.180.10">
    <property type="entry name" value="2,3-Dihydroxybiphenyl 1,2-Dioxygenase, domain 1"/>
    <property type="match status" value="1"/>
</dbReference>
<feature type="region of interest" description="Disordered" evidence="9">
    <location>
        <begin position="122"/>
        <end position="198"/>
    </location>
</feature>
<dbReference type="InterPro" id="IPR029068">
    <property type="entry name" value="Glyas_Bleomycin-R_OHBP_Dase"/>
</dbReference>
<keyword evidence="3" id="KW-0479">Metal-binding</keyword>
<evidence type="ECO:0000313" key="12">
    <source>
        <dbReference type="Proteomes" id="UP000287830"/>
    </source>
</evidence>
<dbReference type="Pfam" id="PF00903">
    <property type="entry name" value="Glyoxalase"/>
    <property type="match status" value="1"/>
</dbReference>
<dbReference type="EMBL" id="BHZC01000001">
    <property type="protein sequence ID" value="GCD38990.1"/>
    <property type="molecule type" value="Genomic_DNA"/>
</dbReference>
<evidence type="ECO:0000256" key="8">
    <source>
        <dbReference type="RuleBase" id="RU000683"/>
    </source>
</evidence>
<comment type="caution">
    <text evidence="11">The sequence shown here is derived from an EMBL/GenBank/DDBJ whole genome shotgun (WGS) entry which is preliminary data.</text>
</comment>
<feature type="domain" description="VOC" evidence="10">
    <location>
        <begin position="4"/>
        <end position="122"/>
    </location>
</feature>
<evidence type="ECO:0000313" key="11">
    <source>
        <dbReference type="EMBL" id="GCD38990.1"/>
    </source>
</evidence>
<evidence type="ECO:0000259" key="10">
    <source>
        <dbReference type="PROSITE" id="PS51819"/>
    </source>
</evidence>
<dbReference type="SUPFAM" id="SSF54593">
    <property type="entry name" value="Glyoxalase/Bleomycin resistance protein/Dihydroxybiphenyl dioxygenase"/>
    <property type="match status" value="1"/>
</dbReference>
<dbReference type="InterPro" id="IPR037523">
    <property type="entry name" value="VOC_core"/>
</dbReference>
<keyword evidence="6 8" id="KW-0560">Oxidoreductase</keyword>
<keyword evidence="4 8" id="KW-0058">Aromatic hydrocarbons catabolism</keyword>
<feature type="compositionally biased region" description="Low complexity" evidence="9">
    <location>
        <begin position="168"/>
        <end position="192"/>
    </location>
</feature>
<dbReference type="AlphaFoldDB" id="A0A7U9Q1L1"/>
<evidence type="ECO:0000256" key="9">
    <source>
        <dbReference type="SAM" id="MobiDB-lite"/>
    </source>
</evidence>
<keyword evidence="7 8" id="KW-0408">Iron</keyword>
<dbReference type="GO" id="GO:0051213">
    <property type="term" value="F:dioxygenase activity"/>
    <property type="evidence" value="ECO:0007669"/>
    <property type="project" value="UniProtKB-KW"/>
</dbReference>
<dbReference type="PROSITE" id="PS00082">
    <property type="entry name" value="EXTRADIOL_DIOXYGENAS"/>
    <property type="match status" value="1"/>
</dbReference>
<gene>
    <name evidence="11" type="primary">ggt</name>
    <name evidence="11" type="ORF">OEIGOIKO_06810</name>
</gene>
<sequence>MSVQLNHIIIHSRDNRESATFLADILGLDIGTEWGPFLPVDTANGVTLDFATIPAESIVMQHYAFLISEAEFDTAFARIQQAGLTYYADPHGKHPGEINHNDGGRGVYFFDPAGHAMEIITRPYGGDTPEKPSDTVKEASGTPEASGRPKEASASAAEVPRGEGEMSGGAVEASDGAVEASAGAVVEVPGGAQATSSA</sequence>